<gene>
    <name evidence="2" type="primary">EME1</name>
</gene>
<keyword evidence="1" id="KW-1185">Reference proteome</keyword>
<dbReference type="Proteomes" id="UP000694863">
    <property type="component" value="Unplaced"/>
</dbReference>
<protein>
    <submittedName>
        <fullName evidence="2">Crossover junction endonuclease EME1 isoform X2</fullName>
    </submittedName>
</protein>
<evidence type="ECO:0000313" key="1">
    <source>
        <dbReference type="Proteomes" id="UP000694863"/>
    </source>
</evidence>
<organism evidence="1 2">
    <name type="scientific">Echinops telfairi</name>
    <name type="common">Lesser hedgehog tenrec</name>
    <dbReference type="NCBI Taxonomy" id="9371"/>
    <lineage>
        <taxon>Eukaryota</taxon>
        <taxon>Metazoa</taxon>
        <taxon>Chordata</taxon>
        <taxon>Craniata</taxon>
        <taxon>Vertebrata</taxon>
        <taxon>Euteleostomi</taxon>
        <taxon>Mammalia</taxon>
        <taxon>Eutheria</taxon>
        <taxon>Afrotheria</taxon>
        <taxon>Tenrecidae</taxon>
        <taxon>Tenrecinae</taxon>
        <taxon>Echinops</taxon>
    </lineage>
</organism>
<name>A0AC55DVA3_ECHTE</name>
<dbReference type="RefSeq" id="XP_045155672.1">
    <property type="nucleotide sequence ID" value="XM_045299737.1"/>
</dbReference>
<keyword evidence="2" id="KW-0540">Nuclease</keyword>
<reference evidence="2" key="1">
    <citation type="submission" date="2025-08" db="UniProtKB">
        <authorList>
            <consortium name="RefSeq"/>
        </authorList>
    </citation>
    <scope>IDENTIFICATION</scope>
</reference>
<keyword evidence="2" id="KW-0255">Endonuclease</keyword>
<sequence>MALKEASRLLDSSESDSETLPAFAFLKKGLSPTKRSQLPREEEIVLINASDSETSCLLSPPAPDTLETAAAQTKPAGLLRSGGEEEPLPLAERLKCKFLTPRQLYPGDSTSSFTSILDRQGSEGAPRDWKTQPFPKLPTAALPDTSEGTAPGDSPCHQFPCPGQGNSLTITRTHAEDPLPQKRAKHSQKARGRGWLGCRQRQGPVSQKESTLGPPEGKKKAGPVSRRPEESLKQLAAVLDPVLLQMEGGGQLLGALQSMECRCVIEAQAVPRSLTWRRAAGLSEDGKEEWAEEPTVLVLLLAEMVASLINNGKQGSLGGTDRGTETLQSVITDITRRTVGKALSLVIMDQENSFSAPNPPRRGKQSRRSRDQAKPKQQRGAEASPGPRPPVTRVDLEEALVELQLHTEAQVRVLQSWGALADFACAFTKAVAEAPFKKLRDQTGFSFCLESDWAGGVKVDSSGRGLAQVWRRQIQQLNRVSLEMASAIVNAFPSPRLLAQGPLTVEQVLQRGDFQYQAAAPW</sequence>
<proteinExistence type="predicted"/>
<evidence type="ECO:0000313" key="2">
    <source>
        <dbReference type="RefSeq" id="XP_045155672.1"/>
    </source>
</evidence>
<keyword evidence="2" id="KW-0378">Hydrolase</keyword>
<accession>A0AC55DVA3</accession>